<protein>
    <submittedName>
        <fullName evidence="8">Site-specific integrase</fullName>
    </submittedName>
</protein>
<dbReference type="CDD" id="cd01189">
    <property type="entry name" value="INT_ICEBs1_C_like"/>
    <property type="match status" value="1"/>
</dbReference>
<dbReference type="InterPro" id="IPR004107">
    <property type="entry name" value="Integrase_SAM-like_N"/>
</dbReference>
<dbReference type="GO" id="GO:0003677">
    <property type="term" value="F:DNA binding"/>
    <property type="evidence" value="ECO:0007669"/>
    <property type="project" value="UniProtKB-UniRule"/>
</dbReference>
<keyword evidence="3 5" id="KW-0238">DNA-binding</keyword>
<sequence>MKGYFRKRGSLWSFTVDIGRKPDGSRYQKTKGGFKTKREAEQACAELITQLTKGDYLEPSKKTVQEAMEAWLQTILQSTLRISTYENYSKAILKRIIPALGNLKLKDVHADHIQSFYLTLVKEGLSPEYIRYLHSILKSFFTYQVRLQNITKNAVALAVPPRIGRKEQRTWSIKEAVRFLEVAKEDNQTYYIVYLLALYTGLRRGEILSLRWKDCDLNQGKISVCHTLYYSNQQFHFLEPKTSRSNRLVSIPDTVVGVLKSYRLQQEIHKREMGSAYEDYDLIAANEIGQPINPRSLTGHFRRMIQKASVPKIRFHDTRHTHATILLKLGEHVKIVSERLGHSNAAMTMNVYSHVTSDMQKEAARKFETALKINSGDLEGTDG</sequence>
<evidence type="ECO:0000256" key="1">
    <source>
        <dbReference type="ARBA" id="ARBA00008857"/>
    </source>
</evidence>
<dbReference type="GO" id="GO:0015074">
    <property type="term" value="P:DNA integration"/>
    <property type="evidence" value="ECO:0007669"/>
    <property type="project" value="UniProtKB-KW"/>
</dbReference>
<dbReference type="PANTHER" id="PTHR30349">
    <property type="entry name" value="PHAGE INTEGRASE-RELATED"/>
    <property type="match status" value="1"/>
</dbReference>
<dbReference type="InterPro" id="IPR028259">
    <property type="entry name" value="AP2-like_int_N"/>
</dbReference>
<dbReference type="InterPro" id="IPR050090">
    <property type="entry name" value="Tyrosine_recombinase_XerCD"/>
</dbReference>
<accession>A0A4U2Y921</accession>
<dbReference type="PANTHER" id="PTHR30349:SF41">
    <property type="entry name" value="INTEGRASE_RECOMBINASE PROTEIN MJ0367-RELATED"/>
    <property type="match status" value="1"/>
</dbReference>
<dbReference type="Pfam" id="PF14657">
    <property type="entry name" value="Arm-DNA-bind_4"/>
    <property type="match status" value="1"/>
</dbReference>
<evidence type="ECO:0000259" key="7">
    <source>
        <dbReference type="PROSITE" id="PS51900"/>
    </source>
</evidence>
<feature type="domain" description="Core-binding (CB)" evidence="7">
    <location>
        <begin position="62"/>
        <end position="145"/>
    </location>
</feature>
<keyword evidence="4" id="KW-0233">DNA recombination</keyword>
<organism evidence="8 9">
    <name type="scientific">Brevibacillus antibioticus</name>
    <dbReference type="NCBI Taxonomy" id="2570228"/>
    <lineage>
        <taxon>Bacteria</taxon>
        <taxon>Bacillati</taxon>
        <taxon>Bacillota</taxon>
        <taxon>Bacilli</taxon>
        <taxon>Bacillales</taxon>
        <taxon>Paenibacillaceae</taxon>
        <taxon>Brevibacillus</taxon>
    </lineage>
</organism>
<dbReference type="Pfam" id="PF00589">
    <property type="entry name" value="Phage_integrase"/>
    <property type="match status" value="1"/>
</dbReference>
<dbReference type="PROSITE" id="PS51898">
    <property type="entry name" value="TYR_RECOMBINASE"/>
    <property type="match status" value="1"/>
</dbReference>
<feature type="domain" description="Tyr recombinase" evidence="6">
    <location>
        <begin position="166"/>
        <end position="365"/>
    </location>
</feature>
<gene>
    <name evidence="8" type="ORF">E8L90_17950</name>
</gene>
<dbReference type="InterPro" id="IPR013762">
    <property type="entry name" value="Integrase-like_cat_sf"/>
</dbReference>
<dbReference type="Proteomes" id="UP000307841">
    <property type="component" value="Unassembled WGS sequence"/>
</dbReference>
<name>A0A4U2Y921_9BACL</name>
<dbReference type="RefSeq" id="WP_137030632.1">
    <property type="nucleotide sequence ID" value="NZ_SZNK01000001.1"/>
</dbReference>
<evidence type="ECO:0000259" key="6">
    <source>
        <dbReference type="PROSITE" id="PS51898"/>
    </source>
</evidence>
<dbReference type="OrthoDB" id="9803188at2"/>
<dbReference type="AlphaFoldDB" id="A0A4U2Y921"/>
<dbReference type="Gene3D" id="1.10.443.10">
    <property type="entry name" value="Intergrase catalytic core"/>
    <property type="match status" value="1"/>
</dbReference>
<dbReference type="InterPro" id="IPR002104">
    <property type="entry name" value="Integrase_catalytic"/>
</dbReference>
<dbReference type="InterPro" id="IPR044068">
    <property type="entry name" value="CB"/>
</dbReference>
<keyword evidence="9" id="KW-1185">Reference proteome</keyword>
<comment type="caution">
    <text evidence="8">The sequence shown here is derived from an EMBL/GenBank/DDBJ whole genome shotgun (WGS) entry which is preliminary data.</text>
</comment>
<evidence type="ECO:0000313" key="9">
    <source>
        <dbReference type="Proteomes" id="UP000307841"/>
    </source>
</evidence>
<evidence type="ECO:0000313" key="8">
    <source>
        <dbReference type="EMBL" id="TKI57188.1"/>
    </source>
</evidence>
<evidence type="ECO:0000256" key="5">
    <source>
        <dbReference type="PROSITE-ProRule" id="PRU01248"/>
    </source>
</evidence>
<proteinExistence type="inferred from homology"/>
<keyword evidence="2" id="KW-0229">DNA integration</keyword>
<dbReference type="Gene3D" id="1.10.150.130">
    <property type="match status" value="1"/>
</dbReference>
<dbReference type="EMBL" id="SZNK01000001">
    <property type="protein sequence ID" value="TKI57188.1"/>
    <property type="molecule type" value="Genomic_DNA"/>
</dbReference>
<comment type="similarity">
    <text evidence="1">Belongs to the 'phage' integrase family.</text>
</comment>
<dbReference type="SUPFAM" id="SSF56349">
    <property type="entry name" value="DNA breaking-rejoining enzymes"/>
    <property type="match status" value="1"/>
</dbReference>
<dbReference type="PROSITE" id="PS51900">
    <property type="entry name" value="CB"/>
    <property type="match status" value="1"/>
</dbReference>
<evidence type="ECO:0000256" key="4">
    <source>
        <dbReference type="ARBA" id="ARBA00023172"/>
    </source>
</evidence>
<dbReference type="InterPro" id="IPR010998">
    <property type="entry name" value="Integrase_recombinase_N"/>
</dbReference>
<dbReference type="GO" id="GO:0006310">
    <property type="term" value="P:DNA recombination"/>
    <property type="evidence" value="ECO:0007669"/>
    <property type="project" value="UniProtKB-KW"/>
</dbReference>
<reference evidence="8 9" key="1">
    <citation type="submission" date="2019-04" db="EMBL/GenBank/DDBJ databases">
        <title>Whole genome sequencing of Brevibacillus sp. TGS2-1.</title>
        <authorList>
            <person name="Choi A."/>
        </authorList>
    </citation>
    <scope>NUCLEOTIDE SEQUENCE [LARGE SCALE GENOMIC DNA]</scope>
    <source>
        <strain evidence="8 9">TGS2-1</strain>
    </source>
</reference>
<evidence type="ECO:0000256" key="3">
    <source>
        <dbReference type="ARBA" id="ARBA00023125"/>
    </source>
</evidence>
<dbReference type="InterPro" id="IPR011010">
    <property type="entry name" value="DNA_brk_join_enz"/>
</dbReference>
<dbReference type="Pfam" id="PF14659">
    <property type="entry name" value="Phage_int_SAM_3"/>
    <property type="match status" value="1"/>
</dbReference>
<evidence type="ECO:0000256" key="2">
    <source>
        <dbReference type="ARBA" id="ARBA00022908"/>
    </source>
</evidence>